<feature type="region of interest" description="Disordered" evidence="7">
    <location>
        <begin position="1288"/>
        <end position="1319"/>
    </location>
</feature>
<dbReference type="Gene3D" id="2.10.25.10">
    <property type="entry name" value="Laminin"/>
    <property type="match status" value="1"/>
</dbReference>
<feature type="transmembrane region" description="Helical" evidence="8">
    <location>
        <begin position="90"/>
        <end position="113"/>
    </location>
</feature>
<feature type="compositionally biased region" description="Low complexity" evidence="7">
    <location>
        <begin position="578"/>
        <end position="595"/>
    </location>
</feature>
<feature type="region of interest" description="Disordered" evidence="7">
    <location>
        <begin position="569"/>
        <end position="666"/>
    </location>
</feature>
<feature type="region of interest" description="Disordered" evidence="7">
    <location>
        <begin position="1896"/>
        <end position="1915"/>
    </location>
</feature>
<dbReference type="InterPro" id="IPR001368">
    <property type="entry name" value="TNFR/NGFR_Cys_rich_reg"/>
</dbReference>
<dbReference type="SMART" id="SM00181">
    <property type="entry name" value="EGF"/>
    <property type="match status" value="2"/>
</dbReference>
<keyword evidence="1 5" id="KW-0245">EGF-like domain</keyword>
<dbReference type="EMBL" id="BMAT01001790">
    <property type="protein sequence ID" value="GFR92591.1"/>
    <property type="molecule type" value="Genomic_DNA"/>
</dbReference>
<dbReference type="FunFam" id="2.10.25.10:FF:000038">
    <property type="entry name" value="Fibrillin 2"/>
    <property type="match status" value="1"/>
</dbReference>
<evidence type="ECO:0000259" key="9">
    <source>
        <dbReference type="PROSITE" id="PS50026"/>
    </source>
</evidence>
<dbReference type="PROSITE" id="PS00010">
    <property type="entry name" value="ASX_HYDROXYL"/>
    <property type="match status" value="1"/>
</dbReference>
<keyword evidence="2" id="KW-0732">Signal</keyword>
<feature type="transmembrane region" description="Helical" evidence="8">
    <location>
        <begin position="1636"/>
        <end position="1657"/>
    </location>
</feature>
<proteinExistence type="predicted"/>
<evidence type="ECO:0000256" key="3">
    <source>
        <dbReference type="ARBA" id="ARBA00022737"/>
    </source>
</evidence>
<dbReference type="SMART" id="SM00208">
    <property type="entry name" value="TNFR"/>
    <property type="match status" value="1"/>
</dbReference>
<feature type="domain" description="EGF-like" evidence="9">
    <location>
        <begin position="905"/>
        <end position="945"/>
    </location>
</feature>
<evidence type="ECO:0000256" key="4">
    <source>
        <dbReference type="ARBA" id="ARBA00023157"/>
    </source>
</evidence>
<feature type="compositionally biased region" description="Low complexity" evidence="7">
    <location>
        <begin position="522"/>
        <end position="535"/>
    </location>
</feature>
<keyword evidence="12" id="KW-1185">Reference proteome</keyword>
<evidence type="ECO:0000256" key="5">
    <source>
        <dbReference type="PROSITE-ProRule" id="PRU00076"/>
    </source>
</evidence>
<comment type="caution">
    <text evidence="5">Lacks conserved residue(s) required for the propagation of feature annotation.</text>
</comment>
<dbReference type="InterPro" id="IPR052235">
    <property type="entry name" value="Nephronectin_domain"/>
</dbReference>
<evidence type="ECO:0000256" key="1">
    <source>
        <dbReference type="ARBA" id="ARBA00022536"/>
    </source>
</evidence>
<keyword evidence="4 6" id="KW-1015">Disulfide bond</keyword>
<name>A0AAV4H4K6_9GAST</name>
<feature type="compositionally biased region" description="Basic residues" evidence="7">
    <location>
        <begin position="1302"/>
        <end position="1311"/>
    </location>
</feature>
<dbReference type="Proteomes" id="UP000762676">
    <property type="component" value="Unassembled WGS sequence"/>
</dbReference>
<dbReference type="PROSITE" id="PS01187">
    <property type="entry name" value="EGF_CA"/>
    <property type="match status" value="1"/>
</dbReference>
<gene>
    <name evidence="11" type="ORF">ElyMa_000871500</name>
</gene>
<dbReference type="GO" id="GO:0005509">
    <property type="term" value="F:calcium ion binding"/>
    <property type="evidence" value="ECO:0007669"/>
    <property type="project" value="InterPro"/>
</dbReference>
<feature type="region of interest" description="Disordered" evidence="7">
    <location>
        <begin position="258"/>
        <end position="281"/>
    </location>
</feature>
<feature type="compositionally biased region" description="Basic and acidic residues" evidence="7">
    <location>
        <begin position="383"/>
        <end position="392"/>
    </location>
</feature>
<feature type="domain" description="TNFR-Cys" evidence="10">
    <location>
        <begin position="932"/>
        <end position="969"/>
    </location>
</feature>
<dbReference type="PROSITE" id="PS50026">
    <property type="entry name" value="EGF_3"/>
    <property type="match status" value="1"/>
</dbReference>
<feature type="region of interest" description="Disordered" evidence="7">
    <location>
        <begin position="211"/>
        <end position="235"/>
    </location>
</feature>
<keyword evidence="3" id="KW-0677">Repeat</keyword>
<dbReference type="PANTHER" id="PTHR24050">
    <property type="entry name" value="PA14 DOMAIN-CONTAINING PROTEIN"/>
    <property type="match status" value="1"/>
</dbReference>
<dbReference type="InterPro" id="IPR009030">
    <property type="entry name" value="Growth_fac_rcpt_cys_sf"/>
</dbReference>
<feature type="region of interest" description="Disordered" evidence="7">
    <location>
        <begin position="706"/>
        <end position="742"/>
    </location>
</feature>
<feature type="transmembrane region" description="Helical" evidence="8">
    <location>
        <begin position="1678"/>
        <end position="1707"/>
    </location>
</feature>
<reference evidence="11 12" key="1">
    <citation type="journal article" date="2021" name="Elife">
        <title>Chloroplast acquisition without the gene transfer in kleptoplastic sea slugs, Plakobranchus ocellatus.</title>
        <authorList>
            <person name="Maeda T."/>
            <person name="Takahashi S."/>
            <person name="Yoshida T."/>
            <person name="Shimamura S."/>
            <person name="Takaki Y."/>
            <person name="Nagai Y."/>
            <person name="Toyoda A."/>
            <person name="Suzuki Y."/>
            <person name="Arimoto A."/>
            <person name="Ishii H."/>
            <person name="Satoh N."/>
            <person name="Nishiyama T."/>
            <person name="Hasebe M."/>
            <person name="Maruyama T."/>
            <person name="Minagawa J."/>
            <person name="Obokata J."/>
            <person name="Shigenobu S."/>
        </authorList>
    </citation>
    <scope>NUCLEOTIDE SEQUENCE [LARGE SCALE GENOMIC DNA]</scope>
</reference>
<evidence type="ECO:0000256" key="2">
    <source>
        <dbReference type="ARBA" id="ARBA00022729"/>
    </source>
</evidence>
<dbReference type="SMART" id="SM00179">
    <property type="entry name" value="EGF_CA"/>
    <property type="match status" value="1"/>
</dbReference>
<dbReference type="SUPFAM" id="SSF57184">
    <property type="entry name" value="Growth factor receptor domain"/>
    <property type="match status" value="1"/>
</dbReference>
<organism evidence="11 12">
    <name type="scientific">Elysia marginata</name>
    <dbReference type="NCBI Taxonomy" id="1093978"/>
    <lineage>
        <taxon>Eukaryota</taxon>
        <taxon>Metazoa</taxon>
        <taxon>Spiralia</taxon>
        <taxon>Lophotrochozoa</taxon>
        <taxon>Mollusca</taxon>
        <taxon>Gastropoda</taxon>
        <taxon>Heterobranchia</taxon>
        <taxon>Euthyneura</taxon>
        <taxon>Panpulmonata</taxon>
        <taxon>Sacoglossa</taxon>
        <taxon>Placobranchoidea</taxon>
        <taxon>Plakobranchidae</taxon>
        <taxon>Elysia</taxon>
    </lineage>
</organism>
<feature type="compositionally biased region" description="Low complexity" evidence="7">
    <location>
        <begin position="331"/>
        <end position="345"/>
    </location>
</feature>
<feature type="compositionally biased region" description="Polar residues" evidence="7">
    <location>
        <begin position="258"/>
        <end position="267"/>
    </location>
</feature>
<dbReference type="InterPro" id="IPR000152">
    <property type="entry name" value="EGF-type_Asp/Asn_hydroxyl_site"/>
</dbReference>
<evidence type="ECO:0000259" key="10">
    <source>
        <dbReference type="PROSITE" id="PS50050"/>
    </source>
</evidence>
<evidence type="ECO:0000256" key="8">
    <source>
        <dbReference type="SAM" id="Phobius"/>
    </source>
</evidence>
<evidence type="ECO:0000256" key="6">
    <source>
        <dbReference type="PROSITE-ProRule" id="PRU00206"/>
    </source>
</evidence>
<protein>
    <submittedName>
        <fullName evidence="11">Delta-like protein 2</fullName>
    </submittedName>
</protein>
<evidence type="ECO:0000313" key="11">
    <source>
        <dbReference type="EMBL" id="GFR92591.1"/>
    </source>
</evidence>
<evidence type="ECO:0000313" key="12">
    <source>
        <dbReference type="Proteomes" id="UP000762676"/>
    </source>
</evidence>
<comment type="caution">
    <text evidence="11">The sequence shown here is derived from an EMBL/GenBank/DDBJ whole genome shotgun (WGS) entry which is preliminary data.</text>
</comment>
<dbReference type="InterPro" id="IPR001881">
    <property type="entry name" value="EGF-like_Ca-bd_dom"/>
</dbReference>
<keyword evidence="8" id="KW-0472">Membrane</keyword>
<feature type="disulfide bond" evidence="6">
    <location>
        <begin position="951"/>
        <end position="969"/>
    </location>
</feature>
<feature type="repeat" description="TNFR-Cys" evidence="6">
    <location>
        <begin position="932"/>
        <end position="969"/>
    </location>
</feature>
<feature type="compositionally biased region" description="Basic and acidic residues" evidence="7">
    <location>
        <begin position="597"/>
        <end position="608"/>
    </location>
</feature>
<keyword evidence="8" id="KW-1133">Transmembrane helix</keyword>
<feature type="transmembrane region" description="Helical" evidence="8">
    <location>
        <begin position="1966"/>
        <end position="1985"/>
    </location>
</feature>
<feature type="compositionally biased region" description="Low complexity" evidence="7">
    <location>
        <begin position="216"/>
        <end position="228"/>
    </location>
</feature>
<dbReference type="CDD" id="cd00054">
    <property type="entry name" value="EGF_CA"/>
    <property type="match status" value="1"/>
</dbReference>
<keyword evidence="8" id="KW-0812">Transmembrane</keyword>
<dbReference type="InterPro" id="IPR018097">
    <property type="entry name" value="EGF_Ca-bd_CS"/>
</dbReference>
<dbReference type="PANTHER" id="PTHR24050:SF28">
    <property type="entry name" value="UROMODULIN-LIKE"/>
    <property type="match status" value="1"/>
</dbReference>
<accession>A0AAV4H4K6</accession>
<evidence type="ECO:0000256" key="7">
    <source>
        <dbReference type="SAM" id="MobiDB-lite"/>
    </source>
</evidence>
<feature type="compositionally biased region" description="Polar residues" evidence="7">
    <location>
        <begin position="480"/>
        <end position="501"/>
    </location>
</feature>
<dbReference type="InterPro" id="IPR000742">
    <property type="entry name" value="EGF"/>
</dbReference>
<sequence>MYLIGRLRPVSVGDAVNLTGRVIIRIRRVFGHEDQGTVHLVESRDFRAVVNITAPSLQEAYDVHADLFTHRGRLVLEIKQNHVVNGMISYIWLLVGMACATVCVGICTTVYVVRWYEQERQPYELVDHRSYASSSQRGGVYRPGNTIPMVNLAPGGPGREFGAAPGRGLVTGEDGNLRGEEELRQVQEMPEEEEAEAREMEEHHKLKMMKKEKEALATAADSTSGDATQDSDDPHERNLIMSRFNSQSKTLHKDLLSTNKKTSSPAQVSPGITVGGGGGGGVGSLGRRLLAYRRTQDGTYEGVPGADPDDPVNSKEKIGGIEEISDDESESLSSSSKQGSSRSRLVSPPPNYAAATADDTKKPLEKGNNAGRRSPQVVSGRRVKMEPGKDVKFTTFSGGRSAKPEEPKYANDPSENDPLLILADVHKTTSDPPDDDSKTGGILTGKDNTRLENVYINPSQMKRNTPPPPLPKLSTFGPPKTSSTPKVRSGLSPSRAGTSDQDPWVLNSMSDIAEDPKEDDQSVVSGSGRSGKSNSMYGSSEIFDSGEYRALGPGGIADFYDSLLDSDVEVPPLDAEDGGLLSDGGLPSPLGFPSFRGGDKGKVNDDIKLIPGALKSPGAHVGHQVNPSAKPRPHSSFIYRPSLPMSPVTPNPTTKGKPMSSKAAPLEPTSSFSAAALDTKTEDSPPLPPLPPYPVVVGGAIASIDDESQSASSTAEGSVFQFPPPPSLCQPESSNGNGAKVGGEYVHIKGSKVKGYQPELIADTPQAVGRGRGGGRGGRKLFGAGTYMNVAILSTLCLLTVVGGVYSSFLSHSDETRVDLTIFAPRQFLGNTTRIFLNYHKDTDVVDGVTGSRIRIFDVERPLIDPKTKRGACANKSCDHTCDEATGLCACLKGYKSLDEFRCIDVNECMEGKVRCDPYAGCLNRKGSYDCICGEDFYGNGKTCRECTQICRPGYYMAQPCMARENAICRVCRPECGEGEFESRQCSTHHDRECRNATLLQQPMASENLILEDRGHVTETGTRLDKLPAEYVGFTNYQLHRGTGVYIDLTVIYIEAAQEFLPVNDSRPLNFDLKVDAPDVLNSYLVQRFCPYPLPDYYNLRFEKREGVTYKQHLNGTITPCDFSSSSDFVGGARIRYSQPNSFSCSQPGGLTDIFSVDENFFLARSKWVDKSRRCQRQSDECEQCTTSCGINMGDEDPLCKVKGDHGDNGFSPRLRMCYNCCVKKKCTNLCKDYHMNKCQPQQCTKGNLLQFSLEPTWASSQEGRFFCHIRPRPNQYLVKLKYSIRVQRRSQATRSRDNRGRGRTSGRRGRGQNSQEDDLVIHKSTIEIKGDDDWIKFGAMKYSDGILNFLVNSSLGKPPDFLEGQIQPQSSLFKVGDYRSKGSRLANSYIQSQQVLLRPPTPHGTPAMPDAHQECSLPKLDDMLFTSEMENPYNRRRNLEAYVENNSLPYFMKSKETPPVVMATVSQDTAILRRLYVPVRLREESFRGDVTHNGSHWVIEISGEVTSCPGYIRVKLADPERASSPLFDCDTAILCPNAFNLTFALPTSDLEDMYKDVLIQIKDNRHEHNFRLFRRTSLEEQREEEDIAKELNSLKAKTAFDPNAQAFQQVATKDETGNTDSGSQDGTSGTPNLPLPIYALLIIAGGILLLLVLAIIGQCFLADFPIPDTPYAQVHHAFFAVCYMLMQFVYSIFISGTAFFLILTIITHRDVTFIVRHGQPGAVSTAASNIELLRLQRHLEGEITRQDALADAAQEVCIDDVEKISRDMKRLHDALLNSTKDVFEKHRLDLLLTQQKVHVRHKLSRDLHKFRESYAKAAKAVLKQVNQNAQASYQNVAENNTWLVGARYLYGFVKLRRDTHRKPVKTFMEWTGIRAELEKLEIDLSFSLPALPRLDDIPAPPPQKQPVKRDSGSDLPNLEPIRSIQMHNNWFFPVEEMGIGGAASFISIDEEEMTQTATAQSATSAAFFVFLTLLALCDLVLLGHRMCRAWTTAKLCVYGFPEYFRENKGQLHSVSLGFVFDLYLHRRFW</sequence>
<dbReference type="PROSITE" id="PS50050">
    <property type="entry name" value="TNFR_NGFR_2"/>
    <property type="match status" value="1"/>
</dbReference>
<feature type="region of interest" description="Disordered" evidence="7">
    <location>
        <begin position="296"/>
        <end position="540"/>
    </location>
</feature>